<dbReference type="HOGENOM" id="CLU_2735396_0_0_6"/>
<dbReference type="STRING" id="754477.Q7C_2355"/>
<sequence>MTPLELQAGRSLTNPALESLHHHNAKVLEQLGADPVTMQSLASAGNHVTILMGWQNKTLPAGITSMLNLPL</sequence>
<protein>
    <submittedName>
        <fullName evidence="1">Uncharacterized protein</fullName>
    </submittedName>
</protein>
<gene>
    <name evidence="1" type="ordered locus">Q7C_2355</name>
</gene>
<name>I1YKP6_METFJ</name>
<accession>I1YKP6</accession>
<dbReference type="AlphaFoldDB" id="I1YKP6"/>
<evidence type="ECO:0000313" key="2">
    <source>
        <dbReference type="Proteomes" id="UP000009145"/>
    </source>
</evidence>
<reference evidence="1 2" key="1">
    <citation type="journal article" date="2012" name="J. Bacteriol.">
        <title>Complete genome sequences of Methylophaga sp. strain JAM1 and Methylophaga sp. strain JAM7.</title>
        <authorList>
            <person name="Villeneuve C."/>
            <person name="Martineau C."/>
            <person name="Mauffrey F."/>
            <person name="Villemur R."/>
        </authorList>
    </citation>
    <scope>NUCLEOTIDE SEQUENCE [LARGE SCALE GENOMIC DNA]</scope>
    <source>
        <strain evidence="1 2">JAM7</strain>
    </source>
</reference>
<proteinExistence type="predicted"/>
<dbReference type="PATRIC" id="fig|754477.3.peg.2322"/>
<keyword evidence="2" id="KW-1185">Reference proteome</keyword>
<organism evidence="1 2">
    <name type="scientific">Methylophaga frappieri (strain ATCC BAA-2434 / DSM 25690 / JAM7)</name>
    <dbReference type="NCBI Taxonomy" id="754477"/>
    <lineage>
        <taxon>Bacteria</taxon>
        <taxon>Pseudomonadati</taxon>
        <taxon>Pseudomonadota</taxon>
        <taxon>Gammaproteobacteria</taxon>
        <taxon>Thiotrichales</taxon>
        <taxon>Piscirickettsiaceae</taxon>
        <taxon>Methylophaga</taxon>
    </lineage>
</organism>
<dbReference type="EMBL" id="CP003380">
    <property type="protein sequence ID" value="AFJ03489.1"/>
    <property type="molecule type" value="Genomic_DNA"/>
</dbReference>
<dbReference type="Proteomes" id="UP000009145">
    <property type="component" value="Chromosome"/>
</dbReference>
<evidence type="ECO:0000313" key="1">
    <source>
        <dbReference type="EMBL" id="AFJ03489.1"/>
    </source>
</evidence>
<dbReference type="KEGG" id="mec:Q7C_2355"/>